<gene>
    <name evidence="1" type="ORF">TG4357_02648</name>
</gene>
<evidence type="ECO:0000313" key="2">
    <source>
        <dbReference type="Proteomes" id="UP000051587"/>
    </source>
</evidence>
<dbReference type="OrthoDB" id="7822067at2"/>
<keyword evidence="2" id="KW-1185">Reference proteome</keyword>
<dbReference type="AlphaFoldDB" id="A0A0P1G247"/>
<dbReference type="RefSeq" id="WP_058263359.1">
    <property type="nucleotide sequence ID" value="NZ_CP051181.1"/>
</dbReference>
<sequence length="712" mass="76016">MGLTTVWALIQNGVTMGAALTATYGAVGAAVIRLAASMAINHVANRLAGRSQEDTKRDLRFPTSLPEVRFPYGLWRAPGTVLPWPVVGEYAYACWLVSSRESHGEFSVYLDNRLVELSGDPYDMTGAGAVATNDPFLDHVTIWIGRGDQTQPPQVFLTEAGWIEGGDDLLWKASDAGKGTTLVFARLKAGRAGQRSERWPASTPQLDLEGKFTKVWDMRDPAQDPDDPATWEWRENLSLCTLDAARMNPFRPYDLTFVMRDQFEGWADSSDDVMPLQSGGSEPRYTISGVVVFDGSEIEDLLTPMAMTGAARLSFVGGRLGVIPGAWRTPLPAIEQSLDGLSFKSLRKSDDLWTQLRVTYSPLTRGGEAGELRPWDIPGAAAADGGNPKIKTIDLGLCRSGTQAQRVRNILGKQNRLQKSATLVAPPRNIEAMTGSIVPLGLPDPYGTHMNGTYEVAEAHPAADPVGSDGYALRCPVVLIETSQEVFAWDPATDEEPIVDPPYDGTRDGVQLPGVLSVTSGPGVDLDTGGAIIPRFRFAFDPSGSAGVLAYEWEWKAGTDAYQSGGSVDAEVIDGVGDVFFHLPVSDISQPHAARVRTVAEAGRSDWRDVTGIYYAFTLASVVATAGAGEANFTATAPASAVFRGVRVYRGAVGSDLSAAAMVLGLQEFAPGAAIDVTAGPMASGSYDFWLVPVTQTGSDSGSAGPFTLTIT</sequence>
<evidence type="ECO:0008006" key="3">
    <source>
        <dbReference type="Google" id="ProtNLM"/>
    </source>
</evidence>
<reference evidence="1 2" key="1">
    <citation type="submission" date="2015-09" db="EMBL/GenBank/DDBJ databases">
        <authorList>
            <consortium name="Swine Surveillance"/>
        </authorList>
    </citation>
    <scope>NUCLEOTIDE SEQUENCE [LARGE SCALE GENOMIC DNA]</scope>
    <source>
        <strain evidence="1 2">CECT 4357</strain>
    </source>
</reference>
<accession>A0A0P1G247</accession>
<organism evidence="1 2">
    <name type="scientific">Thalassovita gelatinovora</name>
    <name type="common">Thalassobius gelatinovorus</name>
    <dbReference type="NCBI Taxonomy" id="53501"/>
    <lineage>
        <taxon>Bacteria</taxon>
        <taxon>Pseudomonadati</taxon>
        <taxon>Pseudomonadota</taxon>
        <taxon>Alphaproteobacteria</taxon>
        <taxon>Rhodobacterales</taxon>
        <taxon>Roseobacteraceae</taxon>
        <taxon>Thalassovita</taxon>
    </lineage>
</organism>
<dbReference type="Proteomes" id="UP000051587">
    <property type="component" value="Unassembled WGS sequence"/>
</dbReference>
<protein>
    <recommendedName>
        <fullName evidence="3">Tip attachment protein J domain-containing protein</fullName>
    </recommendedName>
</protein>
<dbReference type="EMBL" id="CYSA01000025">
    <property type="protein sequence ID" value="CUH66803.1"/>
    <property type="molecule type" value="Genomic_DNA"/>
</dbReference>
<proteinExistence type="predicted"/>
<name>A0A0P1G247_THAGE</name>
<evidence type="ECO:0000313" key="1">
    <source>
        <dbReference type="EMBL" id="CUH66803.1"/>
    </source>
</evidence>
<dbReference type="STRING" id="53501.SAMN04488043_105185"/>